<evidence type="ECO:0000259" key="4">
    <source>
        <dbReference type="PROSITE" id="PS50052"/>
    </source>
</evidence>
<dbReference type="PROSITE" id="PS50052">
    <property type="entry name" value="GUANYLATE_KINASE_2"/>
    <property type="match status" value="1"/>
</dbReference>
<proteinExistence type="inferred from homology"/>
<dbReference type="Gene3D" id="3.40.50.300">
    <property type="entry name" value="P-loop containing nucleotide triphosphate hydrolases"/>
    <property type="match status" value="1"/>
</dbReference>
<evidence type="ECO:0000256" key="1">
    <source>
        <dbReference type="ARBA" id="ARBA00005790"/>
    </source>
</evidence>
<dbReference type="InterPro" id="IPR008145">
    <property type="entry name" value="GK/Ca_channel_bsu"/>
</dbReference>
<reference evidence="5 6" key="1">
    <citation type="journal article" date="2012" name="Eukaryot. Cell">
        <title>Genome sequence of the fungus Glarea lozoyensis: the first genome sequence of a species from the Helotiaceae family.</title>
        <authorList>
            <person name="Youssar L."/>
            <person name="Gruening B.A."/>
            <person name="Erxleben A."/>
            <person name="Guenther S."/>
            <person name="Huettel W."/>
        </authorList>
    </citation>
    <scope>NUCLEOTIDE SEQUENCE [LARGE SCALE GENOMIC DNA]</scope>
    <source>
        <strain evidence="6">ATCC 74030 / MF5533</strain>
    </source>
</reference>
<dbReference type="InParanoid" id="H0ECP6"/>
<evidence type="ECO:0000256" key="2">
    <source>
        <dbReference type="ARBA" id="ARBA00022679"/>
    </source>
</evidence>
<dbReference type="GO" id="GO:0005829">
    <property type="term" value="C:cytosol"/>
    <property type="evidence" value="ECO:0007669"/>
    <property type="project" value="TreeGrafter"/>
</dbReference>
<gene>
    <name evidence="5" type="ORF">M7I_0190</name>
</gene>
<dbReference type="Proteomes" id="UP000005446">
    <property type="component" value="Unassembled WGS sequence"/>
</dbReference>
<protein>
    <submittedName>
        <fullName evidence="5">Putative Guanylate kinase</fullName>
    </submittedName>
</protein>
<dbReference type="OrthoDB" id="10257415at2759"/>
<dbReference type="EMBL" id="AGUE01000006">
    <property type="protein sequence ID" value="EHL03550.1"/>
    <property type="molecule type" value="Genomic_DNA"/>
</dbReference>
<dbReference type="GO" id="GO:0004385">
    <property type="term" value="F:GMP kinase activity"/>
    <property type="evidence" value="ECO:0007669"/>
    <property type="project" value="TreeGrafter"/>
</dbReference>
<dbReference type="CDD" id="cd00071">
    <property type="entry name" value="GMPK"/>
    <property type="match status" value="1"/>
</dbReference>
<dbReference type="PANTHER" id="PTHR23117:SF13">
    <property type="entry name" value="GUANYLATE KINASE"/>
    <property type="match status" value="1"/>
</dbReference>
<evidence type="ECO:0000313" key="5">
    <source>
        <dbReference type="EMBL" id="EHL03550.1"/>
    </source>
</evidence>
<dbReference type="PANTHER" id="PTHR23117">
    <property type="entry name" value="GUANYLATE KINASE-RELATED"/>
    <property type="match status" value="1"/>
</dbReference>
<comment type="caution">
    <text evidence="5">The sequence shown here is derived from an EMBL/GenBank/DDBJ whole genome shotgun (WGS) entry which is preliminary data.</text>
</comment>
<dbReference type="HOGENOM" id="CLU_930811_0_0_1"/>
<dbReference type="InterPro" id="IPR020590">
    <property type="entry name" value="Guanylate_kinase_CS"/>
</dbReference>
<dbReference type="InterPro" id="IPR027417">
    <property type="entry name" value="P-loop_NTPase"/>
</dbReference>
<dbReference type="SMART" id="SM00072">
    <property type="entry name" value="GuKc"/>
    <property type="match status" value="1"/>
</dbReference>
<dbReference type="PROSITE" id="PS00856">
    <property type="entry name" value="GUANYLATE_KINASE_1"/>
    <property type="match status" value="1"/>
</dbReference>
<evidence type="ECO:0000256" key="3">
    <source>
        <dbReference type="ARBA" id="ARBA00022777"/>
    </source>
</evidence>
<organism evidence="5 6">
    <name type="scientific">Glarea lozoyensis (strain ATCC 74030 / MF5533)</name>
    <dbReference type="NCBI Taxonomy" id="1104152"/>
    <lineage>
        <taxon>Eukaryota</taxon>
        <taxon>Fungi</taxon>
        <taxon>Dikarya</taxon>
        <taxon>Ascomycota</taxon>
        <taxon>Pezizomycotina</taxon>
        <taxon>Leotiomycetes</taxon>
        <taxon>Helotiales</taxon>
        <taxon>Helotiaceae</taxon>
        <taxon>Glarea</taxon>
    </lineage>
</organism>
<dbReference type="Pfam" id="PF00625">
    <property type="entry name" value="Guanylate_kin"/>
    <property type="match status" value="1"/>
</dbReference>
<keyword evidence="2" id="KW-0808">Transferase</keyword>
<sequence>MENCPTIARDGVTPGEYIAVKAAAHKVALNKRLRPNPLGSLDLKFLSETNAQAGLERLKDPSRYEVPSVKSFKSKMELDDMDIEMAMTEEEKNAAMESKASKSWRALRIASTTNILAFDKIERADKIDEVFLDPVKVEEAVSSSQEGNNDDEVGQLKDRRTIIIAGPSGVGKSTLIKMLLTKHPKLLERKVSHTTRAPREGEVDGQHYNFITKEKHSMMRDADEFLEYNNYNGNDYGTSRKLVEGIIARGKIPVMEMEHHQRNIQRKIRMARRKMSKWPRASVQKPIVHPRVINHNQVF</sequence>
<evidence type="ECO:0000313" key="6">
    <source>
        <dbReference type="Proteomes" id="UP000005446"/>
    </source>
</evidence>
<dbReference type="Pfam" id="PF11957">
    <property type="entry name" value="efThoc1"/>
    <property type="match status" value="1"/>
</dbReference>
<comment type="similarity">
    <text evidence="1">Belongs to the guanylate kinase family.</text>
</comment>
<keyword evidence="3 5" id="KW-0418">Kinase</keyword>
<name>H0ECP6_GLAL7</name>
<dbReference type="SUPFAM" id="SSF52540">
    <property type="entry name" value="P-loop containing nucleoside triphosphate hydrolases"/>
    <property type="match status" value="1"/>
</dbReference>
<dbReference type="InterPro" id="IPR021861">
    <property type="entry name" value="THO_THOC1"/>
</dbReference>
<dbReference type="FunFam" id="3.30.63.10:FF:000002">
    <property type="entry name" value="Guanylate kinase 1"/>
    <property type="match status" value="1"/>
</dbReference>
<accession>H0ECP6</accession>
<keyword evidence="6" id="KW-1185">Reference proteome</keyword>
<feature type="domain" description="Guanylate kinase-like" evidence="4">
    <location>
        <begin position="159"/>
        <end position="299"/>
    </location>
</feature>
<dbReference type="InterPro" id="IPR008144">
    <property type="entry name" value="Guanylate_kin-like_dom"/>
</dbReference>
<dbReference type="AlphaFoldDB" id="H0ECP6"/>